<protein>
    <submittedName>
        <fullName evidence="3">BRCT domain-containing protein</fullName>
    </submittedName>
</protein>
<evidence type="ECO:0000256" key="1">
    <source>
        <dbReference type="SAM" id="MobiDB-lite"/>
    </source>
</evidence>
<dbReference type="CDD" id="cd18438">
    <property type="entry name" value="BRCT_BRC1_like_rpt4"/>
    <property type="match status" value="1"/>
</dbReference>
<feature type="compositionally biased region" description="Polar residues" evidence="1">
    <location>
        <begin position="506"/>
        <end position="521"/>
    </location>
</feature>
<evidence type="ECO:0000313" key="4">
    <source>
        <dbReference type="Proteomes" id="UP000246991"/>
    </source>
</evidence>
<dbReference type="CDD" id="cd17743">
    <property type="entry name" value="BRCT_BRC1_like_rpt5"/>
    <property type="match status" value="1"/>
</dbReference>
<feature type="domain" description="BRCT" evidence="2">
    <location>
        <begin position="371"/>
        <end position="428"/>
    </location>
</feature>
<dbReference type="InterPro" id="IPR001357">
    <property type="entry name" value="BRCT_dom"/>
</dbReference>
<organism evidence="3 4">
    <name type="scientific">Tuber magnatum</name>
    <name type="common">white Piedmont truffle</name>
    <dbReference type="NCBI Taxonomy" id="42249"/>
    <lineage>
        <taxon>Eukaryota</taxon>
        <taxon>Fungi</taxon>
        <taxon>Dikarya</taxon>
        <taxon>Ascomycota</taxon>
        <taxon>Pezizomycotina</taxon>
        <taxon>Pezizomycetes</taxon>
        <taxon>Pezizales</taxon>
        <taxon>Tuberaceae</taxon>
        <taxon>Tuber</taxon>
    </lineage>
</organism>
<feature type="compositionally biased region" description="Basic residues" evidence="1">
    <location>
        <begin position="491"/>
        <end position="503"/>
    </location>
</feature>
<feature type="region of interest" description="Disordered" evidence="1">
    <location>
        <begin position="560"/>
        <end position="606"/>
    </location>
</feature>
<feature type="domain" description="BRCT" evidence="2">
    <location>
        <begin position="21"/>
        <end position="121"/>
    </location>
</feature>
<dbReference type="PANTHER" id="PTHR47667:SF1">
    <property type="entry name" value="REGULATOR OF TY1 TRANSPOSITION PROTEIN 107"/>
    <property type="match status" value="1"/>
</dbReference>
<dbReference type="Pfam" id="PF16770">
    <property type="entry name" value="RTT107_BRCT_5"/>
    <property type="match status" value="1"/>
</dbReference>
<dbReference type="PROSITE" id="PS50172">
    <property type="entry name" value="BRCT"/>
    <property type="match status" value="4"/>
</dbReference>
<sequence length="828" mass="92820">MADDRMGPNPVPVPALANDGGTPALFNEVTFYIVESPELPHEAAREIARMLIENGAMESKPLGTGPTMQLDLQEITHIISSTIDFPDYSEAGGLMIPVVKPEWVDFSIQKNRIAHVRPYTPDPRFFLCGIIATIAELPVGDKEAICGGIIAMGGQYGSNLTKFTTHIVALNMDNEKCRQAVAKRMSVKIVLPHWFDDCLKLGRRIDEAPYLLPNPEIERVANFEPMPLPKGPDLTYSHAHDGGAMALDPPSPKRSSSVFERKKIRLGEDLELSPRLKSVIATVVVQMKGEVVDKVDGADIYVGQFRDGDEYLEASRAGIHVGSLTWLYWICAHERWASPLAKLLHYPLVRGGLPGMEKFKITVSNYGGDARLYLENLIEASGAKFTKSMKTENTHLITARSHSEKCQAAREWNIDMVNHLWLEESYAKWEIQSVTNPRYTHFPARTNLMEVVGQTPMDVKALERFYRRYDDDDDYDLMSMDEGSGSATNGKRPKSTPRVKAVNKRTLLNDTSTPSRWSNDELSGPSPSISGSGRKAKERAAARLHQQIMPDVMQYEREQKRKGGVLGGRRARGSKSPADERTRKRTVSMGIDSTDEDSKAGIKKQKKRSRPTVYLLMTAYRDWVHQSHREEADRRALADLGIQCVNDPTMCTHLAAPHIVRTEKFCCALARAPVVVSTEWPRACLKEEKIVDTEPYLLRDSDGEKKLSMNLSQSLERARKNKGQLLQGQIIYVAPGVHGGFETYRKIVEANGGACLLFRSPAKRATNLPDSDTLVLLSGDDAADKRLWNPFLKMARTKEKEAVVYRADWLLDLAMTQKVEWAERYEFP</sequence>
<dbReference type="Gene3D" id="3.40.50.10190">
    <property type="entry name" value="BRCT domain"/>
    <property type="match status" value="5"/>
</dbReference>
<accession>A0A317SSF2</accession>
<dbReference type="CDD" id="cd18437">
    <property type="entry name" value="BRCT_BRC1_like_rpt3"/>
    <property type="match status" value="1"/>
</dbReference>
<feature type="non-terminal residue" evidence="3">
    <location>
        <position position="828"/>
    </location>
</feature>
<name>A0A317SSF2_9PEZI</name>
<dbReference type="FunFam" id="3.40.50.10190:FF:000048">
    <property type="entry name" value="DNA repair protein Rtt107"/>
    <property type="match status" value="1"/>
</dbReference>
<dbReference type="EMBL" id="PYWC01000039">
    <property type="protein sequence ID" value="PWW76001.1"/>
    <property type="molecule type" value="Genomic_DNA"/>
</dbReference>
<dbReference type="CDD" id="cd18436">
    <property type="entry name" value="BRCT_BRC1_like_rpt2"/>
    <property type="match status" value="1"/>
</dbReference>
<comment type="caution">
    <text evidence="3">The sequence shown here is derived from an EMBL/GenBank/DDBJ whole genome shotgun (WGS) entry which is preliminary data.</text>
</comment>
<dbReference type="SUPFAM" id="SSF52113">
    <property type="entry name" value="BRCT domain"/>
    <property type="match status" value="4"/>
</dbReference>
<dbReference type="SMART" id="SM00292">
    <property type="entry name" value="BRCT"/>
    <property type="match status" value="5"/>
</dbReference>
<dbReference type="InterPro" id="IPR053036">
    <property type="entry name" value="CellCycle_DNARepair_Reg"/>
</dbReference>
<gene>
    <name evidence="3" type="ORF">C7212DRAFT_295637</name>
</gene>
<evidence type="ECO:0000313" key="3">
    <source>
        <dbReference type="EMBL" id="PWW76001.1"/>
    </source>
</evidence>
<dbReference type="CDD" id="cd18439">
    <property type="entry name" value="BRCT_BRC1_like_rpt6"/>
    <property type="match status" value="1"/>
</dbReference>
<dbReference type="GO" id="GO:1990683">
    <property type="term" value="P:DNA double-strand break attachment to nuclear envelope"/>
    <property type="evidence" value="ECO:0007669"/>
    <property type="project" value="TreeGrafter"/>
</dbReference>
<dbReference type="GO" id="GO:0035361">
    <property type="term" value="C:Cul8-RING ubiquitin ligase complex"/>
    <property type="evidence" value="ECO:0007669"/>
    <property type="project" value="TreeGrafter"/>
</dbReference>
<dbReference type="OrthoDB" id="342264at2759"/>
<dbReference type="PANTHER" id="PTHR47667">
    <property type="entry name" value="REGULATOR OF TY1 TRANSPOSITION PROTEIN 107"/>
    <property type="match status" value="1"/>
</dbReference>
<dbReference type="AlphaFoldDB" id="A0A317SSF2"/>
<keyword evidence="4" id="KW-1185">Reference proteome</keyword>
<feature type="region of interest" description="Disordered" evidence="1">
    <location>
        <begin position="478"/>
        <end position="541"/>
    </location>
</feature>
<feature type="domain" description="BRCT" evidence="2">
    <location>
        <begin position="149"/>
        <end position="212"/>
    </location>
</feature>
<evidence type="ECO:0000259" key="2">
    <source>
        <dbReference type="PROSITE" id="PS50172"/>
    </source>
</evidence>
<dbReference type="Proteomes" id="UP000246991">
    <property type="component" value="Unassembled WGS sequence"/>
</dbReference>
<reference evidence="3 4" key="1">
    <citation type="submission" date="2018-03" db="EMBL/GenBank/DDBJ databases">
        <title>Genomes of Pezizomycetes fungi and the evolution of truffles.</title>
        <authorList>
            <person name="Murat C."/>
            <person name="Payen T."/>
            <person name="Noel B."/>
            <person name="Kuo A."/>
            <person name="Martin F.M."/>
        </authorList>
    </citation>
    <scope>NUCLEOTIDE SEQUENCE [LARGE SCALE GENOMIC DNA]</scope>
    <source>
        <strain evidence="3">091103-1</strain>
    </source>
</reference>
<dbReference type="GO" id="GO:0006302">
    <property type="term" value="P:double-strand break repair"/>
    <property type="evidence" value="ECO:0007669"/>
    <property type="project" value="TreeGrafter"/>
</dbReference>
<dbReference type="Pfam" id="PF12738">
    <property type="entry name" value="PTCB-BRCT"/>
    <property type="match status" value="2"/>
</dbReference>
<dbReference type="GO" id="GO:0005634">
    <property type="term" value="C:nucleus"/>
    <property type="evidence" value="ECO:0007669"/>
    <property type="project" value="TreeGrafter"/>
</dbReference>
<dbReference type="InterPro" id="IPR036420">
    <property type="entry name" value="BRCT_dom_sf"/>
</dbReference>
<dbReference type="STRING" id="42249.A0A317SSF2"/>
<feature type="compositionally biased region" description="Low complexity" evidence="1">
    <location>
        <begin position="523"/>
        <end position="533"/>
    </location>
</feature>
<proteinExistence type="predicted"/>
<feature type="domain" description="BRCT" evidence="2">
    <location>
        <begin position="675"/>
        <end position="698"/>
    </location>
</feature>